<evidence type="ECO:0000256" key="11">
    <source>
        <dbReference type="ARBA" id="ARBA00023012"/>
    </source>
</evidence>
<dbReference type="PROSITE" id="PS50109">
    <property type="entry name" value="HIS_KIN"/>
    <property type="match status" value="1"/>
</dbReference>
<evidence type="ECO:0000256" key="14">
    <source>
        <dbReference type="ARBA" id="ARBA00068150"/>
    </source>
</evidence>
<evidence type="ECO:0000256" key="10">
    <source>
        <dbReference type="ARBA" id="ARBA00022989"/>
    </source>
</evidence>
<evidence type="ECO:0000259" key="21">
    <source>
        <dbReference type="PROSITE" id="PS50839"/>
    </source>
</evidence>
<feature type="transmembrane region" description="Helical" evidence="16">
    <location>
        <begin position="215"/>
        <end position="236"/>
    </location>
</feature>
<evidence type="ECO:0000256" key="3">
    <source>
        <dbReference type="ARBA" id="ARBA00012438"/>
    </source>
</evidence>
<keyword evidence="10 16" id="KW-1133">Transmembrane helix</keyword>
<evidence type="ECO:0000259" key="18">
    <source>
        <dbReference type="PROSITE" id="PS50110"/>
    </source>
</evidence>
<dbReference type="PROSITE" id="PS50112">
    <property type="entry name" value="PAS"/>
    <property type="match status" value="2"/>
</dbReference>
<dbReference type="SUPFAM" id="SSF55874">
    <property type="entry name" value="ATPase domain of HSP90 chaperone/DNA topoisomerase II/histidine kinase"/>
    <property type="match status" value="1"/>
</dbReference>
<dbReference type="Gene3D" id="3.40.50.2300">
    <property type="match status" value="2"/>
</dbReference>
<evidence type="ECO:0000256" key="4">
    <source>
        <dbReference type="ARBA" id="ARBA00022553"/>
    </source>
</evidence>
<dbReference type="SUPFAM" id="SSF47384">
    <property type="entry name" value="Homodimeric domain of signal transducing histidine kinase"/>
    <property type="match status" value="1"/>
</dbReference>
<feature type="domain" description="PAC" evidence="20">
    <location>
        <begin position="720"/>
        <end position="774"/>
    </location>
</feature>
<reference evidence="22 23" key="1">
    <citation type="submission" date="2019-07" db="EMBL/GenBank/DDBJ databases">
        <title>Description of 53C-WASEF.</title>
        <authorList>
            <person name="Pitt A."/>
            <person name="Hahn M.W."/>
        </authorList>
    </citation>
    <scope>NUCLEOTIDE SEQUENCE [LARGE SCALE GENOMIC DNA]</scope>
    <source>
        <strain evidence="22 23">53C-WASEF</strain>
    </source>
</reference>
<feature type="transmembrane region" description="Helical" evidence="16">
    <location>
        <begin position="12"/>
        <end position="36"/>
    </location>
</feature>
<feature type="domain" description="PAS" evidence="19">
    <location>
        <begin position="515"/>
        <end position="587"/>
    </location>
</feature>
<dbReference type="Gene3D" id="3.30.565.10">
    <property type="entry name" value="Histidine kinase-like ATPase, C-terminal domain"/>
    <property type="match status" value="1"/>
</dbReference>
<feature type="domain" description="PAC" evidence="20">
    <location>
        <begin position="591"/>
        <end position="644"/>
    </location>
</feature>
<keyword evidence="9" id="KW-0067">ATP-binding</keyword>
<dbReference type="InterPro" id="IPR000700">
    <property type="entry name" value="PAS-assoc_C"/>
</dbReference>
<dbReference type="Pfam" id="PF13426">
    <property type="entry name" value="PAS_9"/>
    <property type="match status" value="1"/>
</dbReference>
<dbReference type="InterPro" id="IPR003661">
    <property type="entry name" value="HisK_dim/P_dom"/>
</dbReference>
<evidence type="ECO:0000256" key="2">
    <source>
        <dbReference type="ARBA" id="ARBA00004370"/>
    </source>
</evidence>
<dbReference type="InterPro" id="IPR006189">
    <property type="entry name" value="CHASE_dom"/>
</dbReference>
<dbReference type="InterPro" id="IPR036890">
    <property type="entry name" value="HATPase_C_sf"/>
</dbReference>
<keyword evidence="8" id="KW-0418">Kinase</keyword>
<keyword evidence="7" id="KW-0547">Nucleotide-binding</keyword>
<dbReference type="PANTHER" id="PTHR45339">
    <property type="entry name" value="HYBRID SIGNAL TRANSDUCTION HISTIDINE KINASE J"/>
    <property type="match status" value="1"/>
</dbReference>
<comment type="subunit">
    <text evidence="13">At low DSF concentrations, interacts with RpfF.</text>
</comment>
<dbReference type="PROSITE" id="PS50113">
    <property type="entry name" value="PAC"/>
    <property type="match status" value="2"/>
</dbReference>
<feature type="domain" description="Response regulatory" evidence="18">
    <location>
        <begin position="1176"/>
        <end position="1293"/>
    </location>
</feature>
<accession>A0A556QR40</accession>
<dbReference type="SMART" id="SM00387">
    <property type="entry name" value="HATPase_c"/>
    <property type="match status" value="1"/>
</dbReference>
<evidence type="ECO:0000256" key="16">
    <source>
        <dbReference type="SAM" id="Phobius"/>
    </source>
</evidence>
<dbReference type="InterPro" id="IPR005467">
    <property type="entry name" value="His_kinase_dom"/>
</dbReference>
<feature type="transmembrane region" description="Helical" evidence="16">
    <location>
        <begin position="114"/>
        <end position="137"/>
    </location>
</feature>
<dbReference type="NCBIfam" id="TIGR00229">
    <property type="entry name" value="sensory_box"/>
    <property type="match status" value="2"/>
</dbReference>
<evidence type="ECO:0000256" key="12">
    <source>
        <dbReference type="ARBA" id="ARBA00023136"/>
    </source>
</evidence>
<comment type="subcellular location">
    <subcellularLocation>
        <location evidence="2">Membrane</location>
    </subcellularLocation>
</comment>
<dbReference type="SMART" id="SM00086">
    <property type="entry name" value="PAC"/>
    <property type="match status" value="2"/>
</dbReference>
<evidence type="ECO:0000256" key="8">
    <source>
        <dbReference type="ARBA" id="ARBA00022777"/>
    </source>
</evidence>
<dbReference type="Gene3D" id="3.30.450.20">
    <property type="entry name" value="PAS domain"/>
    <property type="match status" value="2"/>
</dbReference>
<feature type="domain" description="Histidine kinase" evidence="17">
    <location>
        <begin position="792"/>
        <end position="1020"/>
    </location>
</feature>
<evidence type="ECO:0000313" key="23">
    <source>
        <dbReference type="Proteomes" id="UP000315648"/>
    </source>
</evidence>
<gene>
    <name evidence="22" type="ORF">FPL22_07355</name>
</gene>
<dbReference type="SMART" id="SM00448">
    <property type="entry name" value="REC"/>
    <property type="match status" value="1"/>
</dbReference>
<keyword evidence="23" id="KW-1185">Reference proteome</keyword>
<dbReference type="InterPro" id="IPR003594">
    <property type="entry name" value="HATPase_dom"/>
</dbReference>
<dbReference type="CDD" id="cd00130">
    <property type="entry name" value="PAS"/>
    <property type="match status" value="2"/>
</dbReference>
<dbReference type="CDD" id="cd00082">
    <property type="entry name" value="HisKA"/>
    <property type="match status" value="1"/>
</dbReference>
<dbReference type="InterPro" id="IPR035965">
    <property type="entry name" value="PAS-like_dom_sf"/>
</dbReference>
<feature type="transmembrane region" description="Helical" evidence="16">
    <location>
        <begin position="73"/>
        <end position="94"/>
    </location>
</feature>
<dbReference type="EC" id="2.7.13.3" evidence="3"/>
<dbReference type="PANTHER" id="PTHR45339:SF3">
    <property type="entry name" value="HISTIDINE KINASE"/>
    <property type="match status" value="1"/>
</dbReference>
<evidence type="ECO:0000256" key="1">
    <source>
        <dbReference type="ARBA" id="ARBA00000085"/>
    </source>
</evidence>
<dbReference type="PROSITE" id="PS50110">
    <property type="entry name" value="RESPONSE_REGULATORY"/>
    <property type="match status" value="2"/>
</dbReference>
<feature type="transmembrane region" description="Helical" evidence="16">
    <location>
        <begin position="48"/>
        <end position="66"/>
    </location>
</feature>
<dbReference type="InterPro" id="IPR001610">
    <property type="entry name" value="PAC"/>
</dbReference>
<evidence type="ECO:0000313" key="22">
    <source>
        <dbReference type="EMBL" id="TSJ79100.1"/>
    </source>
</evidence>
<dbReference type="Gene3D" id="1.10.287.130">
    <property type="match status" value="1"/>
</dbReference>
<dbReference type="SMART" id="SM01079">
    <property type="entry name" value="CHASE"/>
    <property type="match status" value="1"/>
</dbReference>
<evidence type="ECO:0000259" key="19">
    <source>
        <dbReference type="PROSITE" id="PS50112"/>
    </source>
</evidence>
<keyword evidence="6 16" id="KW-0812">Transmembrane</keyword>
<dbReference type="EMBL" id="VMBG01000001">
    <property type="protein sequence ID" value="TSJ79100.1"/>
    <property type="molecule type" value="Genomic_DNA"/>
</dbReference>
<dbReference type="GO" id="GO:0005524">
    <property type="term" value="F:ATP binding"/>
    <property type="evidence" value="ECO:0007669"/>
    <property type="project" value="UniProtKB-KW"/>
</dbReference>
<dbReference type="Pfam" id="PF00512">
    <property type="entry name" value="HisKA"/>
    <property type="match status" value="1"/>
</dbReference>
<proteinExistence type="predicted"/>
<dbReference type="SMART" id="SM00091">
    <property type="entry name" value="PAS"/>
    <property type="match status" value="2"/>
</dbReference>
<evidence type="ECO:0000259" key="20">
    <source>
        <dbReference type="PROSITE" id="PS50113"/>
    </source>
</evidence>
<dbReference type="GO" id="GO:0016020">
    <property type="term" value="C:membrane"/>
    <property type="evidence" value="ECO:0007669"/>
    <property type="project" value="UniProtKB-SubCell"/>
</dbReference>
<dbReference type="PROSITE" id="PS50839">
    <property type="entry name" value="CHASE"/>
    <property type="match status" value="1"/>
</dbReference>
<evidence type="ECO:0000259" key="17">
    <source>
        <dbReference type="PROSITE" id="PS50109"/>
    </source>
</evidence>
<dbReference type="SMART" id="SM00388">
    <property type="entry name" value="HisKA"/>
    <property type="match status" value="1"/>
</dbReference>
<feature type="modified residue" description="4-aspartylphosphate" evidence="15">
    <location>
        <position position="1225"/>
    </location>
</feature>
<feature type="transmembrane region" description="Helical" evidence="16">
    <location>
        <begin position="182"/>
        <end position="203"/>
    </location>
</feature>
<name>A0A556QR40_9BACT</name>
<dbReference type="InterPro" id="IPR011006">
    <property type="entry name" value="CheY-like_superfamily"/>
</dbReference>
<dbReference type="InterPro" id="IPR036097">
    <property type="entry name" value="HisK_dim/P_sf"/>
</dbReference>
<dbReference type="InterPro" id="IPR042240">
    <property type="entry name" value="CHASE_sf"/>
</dbReference>
<dbReference type="CDD" id="cd16922">
    <property type="entry name" value="HATPase_EvgS-ArcB-TorS-like"/>
    <property type="match status" value="1"/>
</dbReference>
<dbReference type="Gene3D" id="3.30.450.350">
    <property type="entry name" value="CHASE domain"/>
    <property type="match status" value="1"/>
</dbReference>
<dbReference type="InterPro" id="IPR000014">
    <property type="entry name" value="PAS"/>
</dbReference>
<dbReference type="Pfam" id="PF03924">
    <property type="entry name" value="CHASE"/>
    <property type="match status" value="1"/>
</dbReference>
<feature type="domain" description="PAS" evidence="19">
    <location>
        <begin position="648"/>
        <end position="719"/>
    </location>
</feature>
<feature type="domain" description="CHASE" evidence="21">
    <location>
        <begin position="314"/>
        <end position="394"/>
    </location>
</feature>
<dbReference type="SUPFAM" id="SSF55785">
    <property type="entry name" value="PYP-like sensor domain (PAS domain)"/>
    <property type="match status" value="2"/>
</dbReference>
<comment type="catalytic activity">
    <reaction evidence="1">
        <text>ATP + protein L-histidine = ADP + protein N-phospho-L-histidine.</text>
        <dbReference type="EC" id="2.7.13.3"/>
    </reaction>
</comment>
<evidence type="ECO:0000256" key="6">
    <source>
        <dbReference type="ARBA" id="ARBA00022692"/>
    </source>
</evidence>
<dbReference type="FunFam" id="1.10.287.130:FF:000002">
    <property type="entry name" value="Two-component osmosensing histidine kinase"/>
    <property type="match status" value="1"/>
</dbReference>
<protein>
    <recommendedName>
        <fullName evidence="14">Sensory/regulatory protein RpfC</fullName>
        <ecNumber evidence="3">2.7.13.3</ecNumber>
    </recommendedName>
</protein>
<feature type="domain" description="Response regulatory" evidence="18">
    <location>
        <begin position="1039"/>
        <end position="1151"/>
    </location>
</feature>
<dbReference type="CDD" id="cd17546">
    <property type="entry name" value="REC_hyHK_CKI1_RcsC-like"/>
    <property type="match status" value="1"/>
</dbReference>
<feature type="transmembrane region" description="Helical" evidence="16">
    <location>
        <begin position="149"/>
        <end position="170"/>
    </location>
</feature>
<feature type="modified residue" description="4-aspartylphosphate" evidence="15">
    <location>
        <position position="1088"/>
    </location>
</feature>
<keyword evidence="12 16" id="KW-0472">Membrane</keyword>
<comment type="caution">
    <text evidence="22">The sequence shown here is derived from an EMBL/GenBank/DDBJ whole genome shotgun (WGS) entry which is preliminary data.</text>
</comment>
<keyword evidence="5" id="KW-0808">Transferase</keyword>
<dbReference type="SUPFAM" id="SSF52172">
    <property type="entry name" value="CheY-like"/>
    <property type="match status" value="2"/>
</dbReference>
<dbReference type="InterPro" id="IPR013655">
    <property type="entry name" value="PAS_fold_3"/>
</dbReference>
<evidence type="ECO:0000256" key="7">
    <source>
        <dbReference type="ARBA" id="ARBA00022741"/>
    </source>
</evidence>
<dbReference type="Pfam" id="PF08447">
    <property type="entry name" value="PAS_3"/>
    <property type="match status" value="1"/>
</dbReference>
<sequence>MLHPQKNPRKSWMRRAVIGLASITSLLALCILFLGIDPLGHGEVQNVETIPAVLGFGIFAAILIALELGHRKAAWLALGPAFIGLISLFEHWFGLSHELESRITAFITAEPVRIPGPMPMIAAISLLIVGVLLPWLVLRYGEKRRLLSIALGGSLLGAVGMTSLAGYALNMPLAYRWGSSTSLPPSVAAIMLLTGGALLALAWAEHGLRHNTTPVWLPVPVVVACGTFTILFWAGLRERETAYLGTNAQIAINNFASNINLEFERQAAALERIARRWNSDSTPAVWESDAVPWLIDAPGAHSLARIATNGQTSWYYPHAGNEGLISFNQFSEAERRSTIEAIGNTGTPLATSTIEIAGRGPGFVIYAPIYRSSVLVGYISAEFTYQRFLEVLDQRLKLSPNHRCAVYLGSDPIYTSVKPGPPSRDNPRALESVFTLQNRRMRIIMEPTEEYLTNNRRFLPEISLAAGIGITLLLGLSIHLARAARASLGAIETTNRLLLDENEERRRIEEMLKVSDERLRLALDATVIGIFEWDCVANSLHYSTGLWAMLGLPPGNEASTPEAWQTLIHPDDLAAYQASMHTQLSGAQSFIDPEYRVRTVAGEWRWLYMRSKTVGYSDSGATIRIVGTLQDVTARREAEQALLSSQSAARKLSLVASRTDNLVLIATPGGTIEWVNESFERVMEYSIHEVVGRNPTTFMIGPETNPSTIRRIKAALAQGEGISTDIVNYSKSGRKYHLHLEIQPVRNERGVLENFIAIEADITARVETENALRRAKAEADTASRAKSEFLASMSHEIRTPMNGVIGMTSLLLETPLNHEQRDSVNTIRTSGEALLTIINDLLDFSKIESGKLELEHQPFELANCIEETLDLFAGQAASRQIEVAHHIDSDVPPVVLGDVNRLRQVLSNLVNNAIKFTPRGTVTLTVSLAGKDEASQPLRIGHTLLSIAIHDSGIGIPHERLDRLFKPFSQVDSSTTRKYGGTGLGLVICHRLCGLMGGDIRVNSDTNQGSTFTFTVQVEAAGSSPIHAPRIPAALHLGPVLCVDDNPVNLRRLATFFQSVGVSVLPAASTSIAAGILATTRPTAAVIDLDLPETPGDSPLHEVLVRSDIPIIGQLSTGIAAAPSWTEKARFAAVPRPLRTLALVRALHALFPSDTPITATTTIREHVDLATRIPLNVLLVEDNPVNQKVALRFLERLGYRADAVANGIEAINAIGSHHYQLVFMDLQMPEMDGFEATRHIRLNLPEHRQPCIIALTANALKSDRDLCLAAGMNDFITKPIKLADITETIRRHFGATQSAEV</sequence>
<evidence type="ECO:0000256" key="15">
    <source>
        <dbReference type="PROSITE-ProRule" id="PRU00169"/>
    </source>
</evidence>
<evidence type="ECO:0000256" key="13">
    <source>
        <dbReference type="ARBA" id="ARBA00064003"/>
    </source>
</evidence>
<dbReference type="Pfam" id="PF00072">
    <property type="entry name" value="Response_reg"/>
    <property type="match status" value="1"/>
</dbReference>
<dbReference type="GO" id="GO:0000155">
    <property type="term" value="F:phosphorelay sensor kinase activity"/>
    <property type="evidence" value="ECO:0007669"/>
    <property type="project" value="InterPro"/>
</dbReference>
<dbReference type="InterPro" id="IPR004358">
    <property type="entry name" value="Sig_transdc_His_kin-like_C"/>
</dbReference>
<dbReference type="OrthoDB" id="9790669at2"/>
<dbReference type="Pfam" id="PF02518">
    <property type="entry name" value="HATPase_c"/>
    <property type="match status" value="1"/>
</dbReference>
<keyword evidence="4 15" id="KW-0597">Phosphoprotein</keyword>
<organism evidence="22 23">
    <name type="scientific">Rariglobus hedericola</name>
    <dbReference type="NCBI Taxonomy" id="2597822"/>
    <lineage>
        <taxon>Bacteria</taxon>
        <taxon>Pseudomonadati</taxon>
        <taxon>Verrucomicrobiota</taxon>
        <taxon>Opitutia</taxon>
        <taxon>Opitutales</taxon>
        <taxon>Opitutaceae</taxon>
        <taxon>Rariglobus</taxon>
    </lineage>
</organism>
<evidence type="ECO:0000256" key="5">
    <source>
        <dbReference type="ARBA" id="ARBA00022679"/>
    </source>
</evidence>
<keyword evidence="11" id="KW-0902">Two-component regulatory system</keyword>
<dbReference type="PRINTS" id="PR00344">
    <property type="entry name" value="BCTRLSENSOR"/>
</dbReference>
<dbReference type="Proteomes" id="UP000315648">
    <property type="component" value="Unassembled WGS sequence"/>
</dbReference>
<evidence type="ECO:0000256" key="9">
    <source>
        <dbReference type="ARBA" id="ARBA00022840"/>
    </source>
</evidence>
<dbReference type="InterPro" id="IPR001789">
    <property type="entry name" value="Sig_transdc_resp-reg_receiver"/>
</dbReference>
<dbReference type="FunFam" id="3.30.565.10:FF:000010">
    <property type="entry name" value="Sensor histidine kinase RcsC"/>
    <property type="match status" value="1"/>
</dbReference>